<evidence type="ECO:0000313" key="7">
    <source>
        <dbReference type="Proteomes" id="UP000809529"/>
    </source>
</evidence>
<comment type="caution">
    <text evidence="6">The sequence shown here is derived from an EMBL/GenBank/DDBJ whole genome shotgun (WGS) entry which is preliminary data.</text>
</comment>
<feature type="region of interest" description="Disordered" evidence="4">
    <location>
        <begin position="1"/>
        <end position="26"/>
    </location>
</feature>
<gene>
    <name evidence="6" type="ORF">GYN02_10020</name>
</gene>
<evidence type="ECO:0000256" key="4">
    <source>
        <dbReference type="SAM" id="MobiDB-lite"/>
    </source>
</evidence>
<evidence type="ECO:0000313" key="6">
    <source>
        <dbReference type="EMBL" id="MBM1195513.1"/>
    </source>
</evidence>
<evidence type="ECO:0000256" key="3">
    <source>
        <dbReference type="ARBA" id="ARBA00023048"/>
    </source>
</evidence>
<proteinExistence type="predicted"/>
<dbReference type="InterPro" id="IPR036302">
    <property type="entry name" value="Pyosin/cloacin_T_dom_sf"/>
</dbReference>
<dbReference type="Pfam" id="PF06958">
    <property type="entry name" value="Pyocin_S"/>
    <property type="match status" value="1"/>
</dbReference>
<evidence type="ECO:0000256" key="2">
    <source>
        <dbReference type="ARBA" id="ARBA00023022"/>
    </source>
</evidence>
<protein>
    <recommendedName>
        <fullName evidence="5">Pyosin/cloacin translocation domain-containing protein</fullName>
    </recommendedName>
</protein>
<organism evidence="6 7">
    <name type="scientific">Pseudomonas weihenstephanensis</name>
    <dbReference type="NCBI Taxonomy" id="1608994"/>
    <lineage>
        <taxon>Bacteria</taxon>
        <taxon>Pseudomonadati</taxon>
        <taxon>Pseudomonadota</taxon>
        <taxon>Gammaproteobacteria</taxon>
        <taxon>Pseudomonadales</taxon>
        <taxon>Pseudomonadaceae</taxon>
        <taxon>Pseudomonas</taxon>
    </lineage>
</organism>
<evidence type="ECO:0000256" key="1">
    <source>
        <dbReference type="ARBA" id="ARBA00022529"/>
    </source>
</evidence>
<accession>A0ABS1ZGI3</accession>
<sequence>MDGMPGGTGMSMEGRGNIGTTSNFGSEWRGMSQTDLNQLTAGLNLHYLRGRIIQKLQLVQDHVEAIYAKFTTPLSTLVEQDLAAAGTSNTKTPQSLAGNKTIIDNLVSSRKQNLEATIRIANTFSGGDPLVLSKSQRTDIGIKSMGLVIREFPVRTNEILNSYESSYRAAKNAKIIAQLIEQLEAKSTALSLLLNTSTITSTGTAQLSAMAGSVALSPGSALTLDAVLKAAVALFESLKHAATLETTASVASRWIPFATLFWPSNLGNSDLYPPDRAKTTLTLPASILVNHPTKNLAAEWLKVALAKGTVEVPYRIYGDSTKYSVIATQASGGVSPKVPVRLLTLDRALNAYTFTTTSTPPRTLVFPIASPGNSSSTTPITPVDVPVYTGLTLTPIEVKAQTLPAVGQLDLQDCIYCFPVDSGLQPIYAVFNSPYEGATTKGQHSGRMYNPDQAGGPTQNLDWKKASVTKAGIDLVKLHTGRFAPSDANKIMTERLGKILKGEIAITDVDKRFYTHELRELERYRSLGVADGIEGNVWNNAHTATLEDFKLKDSSDLFYTPDAIIADNKQVYGE</sequence>
<dbReference type="InterPro" id="IPR016128">
    <property type="entry name" value="Pyosin/cloacin_T_dom"/>
</dbReference>
<evidence type="ECO:0000259" key="5">
    <source>
        <dbReference type="Pfam" id="PF06958"/>
    </source>
</evidence>
<reference evidence="6 7" key="1">
    <citation type="submission" date="2020-01" db="EMBL/GenBank/DDBJ databases">
        <title>Comparative genomics of meat spoilage bacteria.</title>
        <authorList>
            <person name="Hilgarth M."/>
            <person name="Vogel R.F."/>
        </authorList>
    </citation>
    <scope>NUCLEOTIDE SEQUENCE [LARGE SCALE GENOMIC DNA]</scope>
    <source>
        <strain evidence="6 7">TMW2.2077</strain>
    </source>
</reference>
<keyword evidence="7" id="KW-1185">Reference proteome</keyword>
<dbReference type="SUPFAM" id="SSF69369">
    <property type="entry name" value="Cloacin translocation domain"/>
    <property type="match status" value="1"/>
</dbReference>
<keyword evidence="2" id="KW-0044">Antibiotic</keyword>
<keyword evidence="3" id="KW-0078">Bacteriocin</keyword>
<feature type="domain" description="Pyosin/cloacin translocation" evidence="5">
    <location>
        <begin position="302"/>
        <end position="429"/>
    </location>
</feature>
<name>A0ABS1ZGI3_9PSED</name>
<dbReference type="EMBL" id="JAAEBW010000004">
    <property type="protein sequence ID" value="MBM1195513.1"/>
    <property type="molecule type" value="Genomic_DNA"/>
</dbReference>
<dbReference type="Proteomes" id="UP000809529">
    <property type="component" value="Unassembled WGS sequence"/>
</dbReference>
<keyword evidence="1" id="KW-0929">Antimicrobial</keyword>